<dbReference type="Pfam" id="PF00583">
    <property type="entry name" value="Acetyltransf_1"/>
    <property type="match status" value="1"/>
</dbReference>
<dbReference type="RefSeq" id="WP_039715195.1">
    <property type="nucleotide sequence ID" value="NZ_JTJC03000001.1"/>
</dbReference>
<reference evidence="2 3" key="1">
    <citation type="journal article" date="2015" name="Genome Announc.">
        <title>Draft Genome Sequence of the Terrestrial Cyanobacterium Scytonema millei VB511283, Isolated from Eastern India.</title>
        <authorList>
            <person name="Sen D."/>
            <person name="Chandrababunaidu M.M."/>
            <person name="Singh D."/>
            <person name="Sanghi N."/>
            <person name="Ghorai A."/>
            <person name="Mishra G.P."/>
            <person name="Madduluri M."/>
            <person name="Adhikary S.P."/>
            <person name="Tripathy S."/>
        </authorList>
    </citation>
    <scope>NUCLEOTIDE SEQUENCE [LARGE SCALE GENOMIC DNA]</scope>
    <source>
        <strain evidence="2 3">VB511283</strain>
    </source>
</reference>
<organism evidence="2 3">
    <name type="scientific">Scytonema millei VB511283</name>
    <dbReference type="NCBI Taxonomy" id="1245923"/>
    <lineage>
        <taxon>Bacteria</taxon>
        <taxon>Bacillati</taxon>
        <taxon>Cyanobacteriota</taxon>
        <taxon>Cyanophyceae</taxon>
        <taxon>Nostocales</taxon>
        <taxon>Scytonemataceae</taxon>
        <taxon>Scytonema</taxon>
    </lineage>
</organism>
<keyword evidence="3" id="KW-1185">Reference proteome</keyword>
<dbReference type="PROSITE" id="PS51186">
    <property type="entry name" value="GNAT"/>
    <property type="match status" value="1"/>
</dbReference>
<evidence type="ECO:0000259" key="1">
    <source>
        <dbReference type="PROSITE" id="PS51186"/>
    </source>
</evidence>
<dbReference type="EMBL" id="JTJC03000001">
    <property type="protein sequence ID" value="NHC33669.1"/>
    <property type="molecule type" value="Genomic_DNA"/>
</dbReference>
<accession>A0A9X5E1X6</accession>
<sequence length="169" mass="19904">MRSRTARPEDIDFFLAQETRAEFQNFIFSSSREQHQQYLDSQDCQYFIFQNDETEAAIGYAILSGLTSPHSNICLVRIVMAKPGQGYGKQALRLLLDWVFTEYKAHRFWLDVFEDNHRARHVYQSVGFREEGLLREVVKQQDKYASQIVMSILEQEYFNCEERGARGEE</sequence>
<evidence type="ECO:0000313" key="2">
    <source>
        <dbReference type="EMBL" id="NHC33669.1"/>
    </source>
</evidence>
<feature type="domain" description="N-acetyltransferase" evidence="1">
    <location>
        <begin position="1"/>
        <end position="155"/>
    </location>
</feature>
<dbReference type="InterPro" id="IPR000182">
    <property type="entry name" value="GNAT_dom"/>
</dbReference>
<name>A0A9X5E1X6_9CYAN</name>
<dbReference type="Proteomes" id="UP000031532">
    <property type="component" value="Unassembled WGS sequence"/>
</dbReference>
<dbReference type="GO" id="GO:0016747">
    <property type="term" value="F:acyltransferase activity, transferring groups other than amino-acyl groups"/>
    <property type="evidence" value="ECO:0007669"/>
    <property type="project" value="InterPro"/>
</dbReference>
<dbReference type="PANTHER" id="PTHR43415">
    <property type="entry name" value="SPERMIDINE N(1)-ACETYLTRANSFERASE"/>
    <property type="match status" value="1"/>
</dbReference>
<dbReference type="InterPro" id="IPR016181">
    <property type="entry name" value="Acyl_CoA_acyltransferase"/>
</dbReference>
<dbReference type="Gene3D" id="3.40.630.30">
    <property type="match status" value="1"/>
</dbReference>
<dbReference type="AlphaFoldDB" id="A0A9X5E1X6"/>
<protein>
    <submittedName>
        <fullName evidence="2">GNAT family N-acetyltransferase</fullName>
    </submittedName>
</protein>
<gene>
    <name evidence="2" type="ORF">QH73_0003155</name>
</gene>
<dbReference type="PANTHER" id="PTHR43415:SF3">
    <property type="entry name" value="GNAT-FAMILY ACETYLTRANSFERASE"/>
    <property type="match status" value="1"/>
</dbReference>
<dbReference type="OrthoDB" id="9795206at2"/>
<evidence type="ECO:0000313" key="3">
    <source>
        <dbReference type="Proteomes" id="UP000031532"/>
    </source>
</evidence>
<proteinExistence type="predicted"/>
<comment type="caution">
    <text evidence="2">The sequence shown here is derived from an EMBL/GenBank/DDBJ whole genome shotgun (WGS) entry which is preliminary data.</text>
</comment>
<dbReference type="SUPFAM" id="SSF55729">
    <property type="entry name" value="Acyl-CoA N-acyltransferases (Nat)"/>
    <property type="match status" value="1"/>
</dbReference>